<dbReference type="InterPro" id="IPR000792">
    <property type="entry name" value="Tscrpt_reg_LuxR_C"/>
</dbReference>
<dbReference type="Pfam" id="PF00072">
    <property type="entry name" value="Response_reg"/>
    <property type="match status" value="1"/>
</dbReference>
<proteinExistence type="predicted"/>
<sequence>MNKIIKIAIADDEILFRQGISFILNKEVNFDIVMQAADGEDLLTQLENAEVLPEIILMDLKMPNLNGVETTKLIKKQYQDIKIIAITSYYSKPFISNMIATGAVAYLAKNTPPKEVVSTVNAVADKGFCYNDNVMQVIQENMLNPDAKTTRSYFDLDYLTKRESEVLKLICNQKTTNEIAEELFISPRTVEGHRNNLLLKTESKNVAGLVVFAFQHKIVSLEETFN</sequence>
<dbReference type="RefSeq" id="WP_377716037.1">
    <property type="nucleotide sequence ID" value="NZ_JBHTJM010000009.1"/>
</dbReference>
<gene>
    <name evidence="6" type="ORF">ACFQ1O_10800</name>
</gene>
<evidence type="ECO:0000259" key="4">
    <source>
        <dbReference type="PROSITE" id="PS50043"/>
    </source>
</evidence>
<dbReference type="PANTHER" id="PTHR43214:SF43">
    <property type="entry name" value="TWO-COMPONENT RESPONSE REGULATOR"/>
    <property type="match status" value="1"/>
</dbReference>
<evidence type="ECO:0000313" key="6">
    <source>
        <dbReference type="EMBL" id="MFD0964492.1"/>
    </source>
</evidence>
<evidence type="ECO:0000259" key="5">
    <source>
        <dbReference type="PROSITE" id="PS50110"/>
    </source>
</evidence>
<feature type="modified residue" description="4-aspartylphosphate" evidence="3">
    <location>
        <position position="59"/>
    </location>
</feature>
<dbReference type="InterPro" id="IPR058245">
    <property type="entry name" value="NreC/VraR/RcsB-like_REC"/>
</dbReference>
<protein>
    <submittedName>
        <fullName evidence="6">Response regulator</fullName>
    </submittedName>
</protein>
<dbReference type="EMBL" id="JBHTJM010000009">
    <property type="protein sequence ID" value="MFD0964492.1"/>
    <property type="molecule type" value="Genomic_DNA"/>
</dbReference>
<dbReference type="PROSITE" id="PS50110">
    <property type="entry name" value="RESPONSE_REGULATORY"/>
    <property type="match status" value="1"/>
</dbReference>
<dbReference type="InterPro" id="IPR016032">
    <property type="entry name" value="Sig_transdc_resp-reg_C-effctor"/>
</dbReference>
<reference evidence="7" key="1">
    <citation type="journal article" date="2019" name="Int. J. Syst. Evol. Microbiol.">
        <title>The Global Catalogue of Microorganisms (GCM) 10K type strain sequencing project: providing services to taxonomists for standard genome sequencing and annotation.</title>
        <authorList>
            <consortium name="The Broad Institute Genomics Platform"/>
            <consortium name="The Broad Institute Genome Sequencing Center for Infectious Disease"/>
            <person name="Wu L."/>
            <person name="Ma J."/>
        </authorList>
    </citation>
    <scope>NUCLEOTIDE SEQUENCE [LARGE SCALE GENOMIC DNA]</scope>
    <source>
        <strain evidence="7">CCUG 62114</strain>
    </source>
</reference>
<name>A0ABW3I4D1_9FLAO</name>
<dbReference type="CDD" id="cd06170">
    <property type="entry name" value="LuxR_C_like"/>
    <property type="match status" value="1"/>
</dbReference>
<evidence type="ECO:0000256" key="1">
    <source>
        <dbReference type="ARBA" id="ARBA00022553"/>
    </source>
</evidence>
<dbReference type="PANTHER" id="PTHR43214">
    <property type="entry name" value="TWO-COMPONENT RESPONSE REGULATOR"/>
    <property type="match status" value="1"/>
</dbReference>
<dbReference type="CDD" id="cd17535">
    <property type="entry name" value="REC_NarL-like"/>
    <property type="match status" value="1"/>
</dbReference>
<keyword evidence="1 3" id="KW-0597">Phosphoprotein</keyword>
<dbReference type="InterPro" id="IPR039420">
    <property type="entry name" value="WalR-like"/>
</dbReference>
<dbReference type="SUPFAM" id="SSF46894">
    <property type="entry name" value="C-terminal effector domain of the bipartite response regulators"/>
    <property type="match status" value="1"/>
</dbReference>
<keyword evidence="7" id="KW-1185">Reference proteome</keyword>
<comment type="caution">
    <text evidence="6">The sequence shown here is derived from an EMBL/GenBank/DDBJ whole genome shotgun (WGS) entry which is preliminary data.</text>
</comment>
<dbReference type="PROSITE" id="PS50043">
    <property type="entry name" value="HTH_LUXR_2"/>
    <property type="match status" value="1"/>
</dbReference>
<dbReference type="PRINTS" id="PR00038">
    <property type="entry name" value="HTHLUXR"/>
</dbReference>
<accession>A0ABW3I4D1</accession>
<dbReference type="Pfam" id="PF00196">
    <property type="entry name" value="GerE"/>
    <property type="match status" value="1"/>
</dbReference>
<dbReference type="SMART" id="SM00421">
    <property type="entry name" value="HTH_LUXR"/>
    <property type="match status" value="1"/>
</dbReference>
<dbReference type="SMART" id="SM00448">
    <property type="entry name" value="REC"/>
    <property type="match status" value="1"/>
</dbReference>
<feature type="domain" description="HTH luxR-type" evidence="4">
    <location>
        <begin position="152"/>
        <end position="217"/>
    </location>
</feature>
<feature type="domain" description="Response regulatory" evidence="5">
    <location>
        <begin position="6"/>
        <end position="124"/>
    </location>
</feature>
<organism evidence="6 7">
    <name type="scientific">Pseudofulvibacter geojedonensis</name>
    <dbReference type="NCBI Taxonomy" id="1123758"/>
    <lineage>
        <taxon>Bacteria</taxon>
        <taxon>Pseudomonadati</taxon>
        <taxon>Bacteroidota</taxon>
        <taxon>Flavobacteriia</taxon>
        <taxon>Flavobacteriales</taxon>
        <taxon>Flavobacteriaceae</taxon>
        <taxon>Pseudofulvibacter</taxon>
    </lineage>
</organism>
<evidence type="ECO:0000256" key="2">
    <source>
        <dbReference type="ARBA" id="ARBA00023125"/>
    </source>
</evidence>
<dbReference type="Gene3D" id="3.40.50.2300">
    <property type="match status" value="1"/>
</dbReference>
<dbReference type="Proteomes" id="UP001596997">
    <property type="component" value="Unassembled WGS sequence"/>
</dbReference>
<evidence type="ECO:0000256" key="3">
    <source>
        <dbReference type="PROSITE-ProRule" id="PRU00169"/>
    </source>
</evidence>
<keyword evidence="2" id="KW-0238">DNA-binding</keyword>
<dbReference type="InterPro" id="IPR001789">
    <property type="entry name" value="Sig_transdc_resp-reg_receiver"/>
</dbReference>
<dbReference type="SUPFAM" id="SSF52172">
    <property type="entry name" value="CheY-like"/>
    <property type="match status" value="1"/>
</dbReference>
<evidence type="ECO:0000313" key="7">
    <source>
        <dbReference type="Proteomes" id="UP001596997"/>
    </source>
</evidence>
<dbReference type="InterPro" id="IPR011006">
    <property type="entry name" value="CheY-like_superfamily"/>
</dbReference>